<protein>
    <submittedName>
        <fullName evidence="2">Uncharacterized protein</fullName>
    </submittedName>
</protein>
<accession>A0A916J5D5</accession>
<dbReference type="RefSeq" id="WP_220636665.1">
    <property type="nucleotide sequence ID" value="NZ_CAJQUM010000001.1"/>
</dbReference>
<organism evidence="2 3">
    <name type="scientific">Georgfuchsia toluolica</name>
    <dbReference type="NCBI Taxonomy" id="424218"/>
    <lineage>
        <taxon>Bacteria</taxon>
        <taxon>Pseudomonadati</taxon>
        <taxon>Pseudomonadota</taxon>
        <taxon>Betaproteobacteria</taxon>
        <taxon>Nitrosomonadales</taxon>
        <taxon>Sterolibacteriaceae</taxon>
        <taxon>Georgfuchsia</taxon>
    </lineage>
</organism>
<sequence length="259" mass="29402">MKSLFVLFWTLLAALPLHAETPQLVQRQQGYAIDNPRVLVQQRLFGLAHGIALLAATCGREPAYRETLPPVYAEWQERQESTIAASQRDLARYYFRDRALEATRRDIAHALKLKDSLSLKPGSQDLHAACATFVEALGKPRYDLGRQYLMLSLAWRLSEAMATEARVEACRARLPVEETARLDESALLWQQAFDAGIEEAKKTLAQRWDDVQLDGTFDEWMARAREDGKRSAVAERCNTLAQWLLTRKADPDDAFNTEP</sequence>
<gene>
    <name evidence="2" type="ORF">GTOL_12742</name>
</gene>
<evidence type="ECO:0000313" key="3">
    <source>
        <dbReference type="Proteomes" id="UP000742786"/>
    </source>
</evidence>
<name>A0A916J5D5_9PROT</name>
<reference evidence="2" key="1">
    <citation type="submission" date="2021-04" db="EMBL/GenBank/DDBJ databases">
        <authorList>
            <person name="Hornung B."/>
        </authorList>
    </citation>
    <scope>NUCLEOTIDE SEQUENCE</scope>
    <source>
        <strain evidence="2">G5G6</strain>
    </source>
</reference>
<proteinExistence type="predicted"/>
<evidence type="ECO:0000256" key="1">
    <source>
        <dbReference type="SAM" id="SignalP"/>
    </source>
</evidence>
<feature type="signal peptide" evidence="1">
    <location>
        <begin position="1"/>
        <end position="19"/>
    </location>
</feature>
<keyword evidence="1" id="KW-0732">Signal</keyword>
<keyword evidence="3" id="KW-1185">Reference proteome</keyword>
<comment type="caution">
    <text evidence="2">The sequence shown here is derived from an EMBL/GenBank/DDBJ whole genome shotgun (WGS) entry which is preliminary data.</text>
</comment>
<dbReference type="Proteomes" id="UP000742786">
    <property type="component" value="Unassembled WGS sequence"/>
</dbReference>
<dbReference type="AlphaFoldDB" id="A0A916J5D5"/>
<feature type="chain" id="PRO_5037594256" evidence="1">
    <location>
        <begin position="20"/>
        <end position="259"/>
    </location>
</feature>
<dbReference type="EMBL" id="CAJQUM010000001">
    <property type="protein sequence ID" value="CAG4884859.1"/>
    <property type="molecule type" value="Genomic_DNA"/>
</dbReference>
<evidence type="ECO:0000313" key="2">
    <source>
        <dbReference type="EMBL" id="CAG4884859.1"/>
    </source>
</evidence>